<dbReference type="GO" id="GO:0009099">
    <property type="term" value="P:L-valine biosynthetic process"/>
    <property type="evidence" value="ECO:0007669"/>
    <property type="project" value="UniProtKB-UniPathway"/>
</dbReference>
<dbReference type="InterPro" id="IPR018300">
    <property type="entry name" value="Aminotrans_IV_CS"/>
</dbReference>
<dbReference type="GO" id="GO:0009098">
    <property type="term" value="P:L-leucine biosynthetic process"/>
    <property type="evidence" value="ECO:0007669"/>
    <property type="project" value="UniProtKB-UniPathway"/>
</dbReference>
<dbReference type="GO" id="GO:0009097">
    <property type="term" value="P:isoleucine biosynthetic process"/>
    <property type="evidence" value="ECO:0007669"/>
    <property type="project" value="UniProtKB-UniPathway"/>
</dbReference>
<dbReference type="NCBIfam" id="TIGR01122">
    <property type="entry name" value="ilvE_I"/>
    <property type="match status" value="1"/>
</dbReference>
<evidence type="ECO:0000256" key="8">
    <source>
        <dbReference type="ARBA" id="ARBA00022605"/>
    </source>
</evidence>
<dbReference type="PANTHER" id="PTHR42743">
    <property type="entry name" value="AMINO-ACID AMINOTRANSFERASE"/>
    <property type="match status" value="1"/>
</dbReference>
<dbReference type="PATRIC" id="fig|1429438.4.peg.1272"/>
<keyword evidence="19" id="KW-1185">Reference proteome</keyword>
<dbReference type="Pfam" id="PF01063">
    <property type="entry name" value="Aminotran_4"/>
    <property type="match status" value="1"/>
</dbReference>
<evidence type="ECO:0000256" key="9">
    <source>
        <dbReference type="ARBA" id="ARBA00022679"/>
    </source>
</evidence>
<dbReference type="InterPro" id="IPR001544">
    <property type="entry name" value="Aminotrans_IV"/>
</dbReference>
<protein>
    <recommendedName>
        <fullName evidence="17">Branched-chain-amino-acid aminotransferase</fullName>
        <shortName evidence="17">BCAT</shortName>
        <ecNumber evidence="17">2.6.1.42</ecNumber>
    </recommendedName>
</protein>
<comment type="catalytic activity">
    <reaction evidence="12 17">
        <text>L-valine + 2-oxoglutarate = 3-methyl-2-oxobutanoate + L-glutamate</text>
        <dbReference type="Rhea" id="RHEA:24813"/>
        <dbReference type="ChEBI" id="CHEBI:11851"/>
        <dbReference type="ChEBI" id="CHEBI:16810"/>
        <dbReference type="ChEBI" id="CHEBI:29985"/>
        <dbReference type="ChEBI" id="CHEBI:57762"/>
        <dbReference type="EC" id="2.6.1.42"/>
    </reaction>
</comment>
<dbReference type="InterPro" id="IPR036038">
    <property type="entry name" value="Aminotransferase-like"/>
</dbReference>
<evidence type="ECO:0000256" key="14">
    <source>
        <dbReference type="ARBA" id="ARBA00049229"/>
    </source>
</evidence>
<evidence type="ECO:0000313" key="19">
    <source>
        <dbReference type="Proteomes" id="UP000019141"/>
    </source>
</evidence>
<dbReference type="AlphaFoldDB" id="W4LVG0"/>
<gene>
    <name evidence="17" type="primary">ilvE</name>
    <name evidence="18" type="ORF">ETSY1_05660</name>
</gene>
<comment type="caution">
    <text evidence="18">The sequence shown here is derived from an EMBL/GenBank/DDBJ whole genome shotgun (WGS) entry which is preliminary data.</text>
</comment>
<accession>W4LVG0</accession>
<evidence type="ECO:0000256" key="15">
    <source>
        <dbReference type="RuleBase" id="RU004106"/>
    </source>
</evidence>
<evidence type="ECO:0000256" key="3">
    <source>
        <dbReference type="ARBA" id="ARBA00004824"/>
    </source>
</evidence>
<dbReference type="GO" id="GO:0052654">
    <property type="term" value="F:L-leucine-2-oxoglutarate transaminase activity"/>
    <property type="evidence" value="ECO:0007669"/>
    <property type="project" value="RHEA"/>
</dbReference>
<comment type="catalytic activity">
    <reaction evidence="14 17">
        <text>L-leucine + 2-oxoglutarate = 4-methyl-2-oxopentanoate + L-glutamate</text>
        <dbReference type="Rhea" id="RHEA:18321"/>
        <dbReference type="ChEBI" id="CHEBI:16810"/>
        <dbReference type="ChEBI" id="CHEBI:17865"/>
        <dbReference type="ChEBI" id="CHEBI:29985"/>
        <dbReference type="ChEBI" id="CHEBI:57427"/>
        <dbReference type="EC" id="2.6.1.42"/>
    </reaction>
</comment>
<evidence type="ECO:0000313" key="18">
    <source>
        <dbReference type="EMBL" id="ETX01880.1"/>
    </source>
</evidence>
<dbReference type="PROSITE" id="PS00770">
    <property type="entry name" value="AA_TRANSFER_CLASS_4"/>
    <property type="match status" value="1"/>
</dbReference>
<evidence type="ECO:0000256" key="1">
    <source>
        <dbReference type="ARBA" id="ARBA00001933"/>
    </source>
</evidence>
<dbReference type="CDD" id="cd01558">
    <property type="entry name" value="D-AAT_like"/>
    <property type="match status" value="1"/>
</dbReference>
<comment type="pathway">
    <text evidence="4 17">Amino-acid biosynthesis; L-valine biosynthesis; L-valine from pyruvate: step 4/4.</text>
</comment>
<dbReference type="EMBL" id="AZHW01000193">
    <property type="protein sequence ID" value="ETX01880.1"/>
    <property type="molecule type" value="Genomic_DNA"/>
</dbReference>
<dbReference type="GO" id="GO:0052655">
    <property type="term" value="F:L-valine-2-oxoglutarate transaminase activity"/>
    <property type="evidence" value="ECO:0007669"/>
    <property type="project" value="RHEA"/>
</dbReference>
<keyword evidence="9 17" id="KW-0808">Transferase</keyword>
<dbReference type="PANTHER" id="PTHR42743:SF11">
    <property type="entry name" value="AMINODEOXYCHORISMATE LYASE"/>
    <property type="match status" value="1"/>
</dbReference>
<evidence type="ECO:0000256" key="16">
    <source>
        <dbReference type="RuleBase" id="RU004516"/>
    </source>
</evidence>
<sequence length="300" mass="32649">MQVYVNGRFVPAQEASISVFDHGFLYGDGVFEGIRVYGGTIFRLQQHLERLYHSALCLMLDIPMTPEAMRDAIVETVRRRALPNQYVRVVVSRGAGDLGLDPTLCPQPSVIIIADTIALYPERYYTEGLDLVTVATRRVSSDALDPRIKSLNYLNNIMAKIEAQQAGVVEAVMLNAEGYVAECTADNVFVLRQGCLHTPSVAAGALQGVTRDSVLEIARGLGLETAESFLTRYDLYTAEECLMTGTGAEIVPVVRIDGRRIGAGVPGPVTARIREAFAALCHQDGVRVERAEPAHVASQA</sequence>
<evidence type="ECO:0000256" key="7">
    <source>
        <dbReference type="ARBA" id="ARBA00022576"/>
    </source>
</evidence>
<dbReference type="SUPFAM" id="SSF56752">
    <property type="entry name" value="D-aminoacid aminotransferase-like PLP-dependent enzymes"/>
    <property type="match status" value="1"/>
</dbReference>
<dbReference type="InterPro" id="IPR005785">
    <property type="entry name" value="B_amino_transI"/>
</dbReference>
<evidence type="ECO:0000256" key="12">
    <source>
        <dbReference type="ARBA" id="ARBA00048212"/>
    </source>
</evidence>
<dbReference type="Gene3D" id="3.20.10.10">
    <property type="entry name" value="D-amino Acid Aminotransferase, subunit A, domain 2"/>
    <property type="match status" value="1"/>
</dbReference>
<dbReference type="HOGENOM" id="CLU_020844_3_0_7"/>
<evidence type="ECO:0000256" key="6">
    <source>
        <dbReference type="ARBA" id="ARBA00009320"/>
    </source>
</evidence>
<evidence type="ECO:0000256" key="2">
    <source>
        <dbReference type="ARBA" id="ARBA00003109"/>
    </source>
</evidence>
<dbReference type="NCBIfam" id="NF006185">
    <property type="entry name" value="PRK08320.1"/>
    <property type="match status" value="1"/>
</dbReference>
<keyword evidence="7 17" id="KW-0032">Aminotransferase</keyword>
<dbReference type="UniPathway" id="UPA00048">
    <property type="reaction ID" value="UER00073"/>
</dbReference>
<dbReference type="EC" id="2.6.1.42" evidence="17"/>
<evidence type="ECO:0000256" key="4">
    <source>
        <dbReference type="ARBA" id="ARBA00004931"/>
    </source>
</evidence>
<dbReference type="InterPro" id="IPR043132">
    <property type="entry name" value="BCAT-like_C"/>
</dbReference>
<comment type="catalytic activity">
    <reaction evidence="13 17">
        <text>L-isoleucine + 2-oxoglutarate = (S)-3-methyl-2-oxopentanoate + L-glutamate</text>
        <dbReference type="Rhea" id="RHEA:24801"/>
        <dbReference type="ChEBI" id="CHEBI:16810"/>
        <dbReference type="ChEBI" id="CHEBI:29985"/>
        <dbReference type="ChEBI" id="CHEBI:35146"/>
        <dbReference type="ChEBI" id="CHEBI:58045"/>
        <dbReference type="EC" id="2.6.1.42"/>
    </reaction>
</comment>
<dbReference type="UniPathway" id="UPA00047">
    <property type="reaction ID" value="UER00058"/>
</dbReference>
<dbReference type="InterPro" id="IPR050571">
    <property type="entry name" value="Class-IV_PLP-Dep_Aminotrnsfr"/>
</dbReference>
<evidence type="ECO:0000256" key="17">
    <source>
        <dbReference type="RuleBase" id="RU364094"/>
    </source>
</evidence>
<keyword evidence="8 17" id="KW-0028">Amino-acid biosynthesis</keyword>
<dbReference type="UniPathway" id="UPA00049">
    <property type="reaction ID" value="UER00062"/>
</dbReference>
<reference evidence="18 19" key="1">
    <citation type="journal article" date="2014" name="Nature">
        <title>An environmental bacterial taxon with a large and distinct metabolic repertoire.</title>
        <authorList>
            <person name="Wilson M.C."/>
            <person name="Mori T."/>
            <person name="Ruckert C."/>
            <person name="Uria A.R."/>
            <person name="Helf M.J."/>
            <person name="Takada K."/>
            <person name="Gernert C."/>
            <person name="Steffens U.A."/>
            <person name="Heycke N."/>
            <person name="Schmitt S."/>
            <person name="Rinke C."/>
            <person name="Helfrich E.J."/>
            <person name="Brachmann A.O."/>
            <person name="Gurgui C."/>
            <person name="Wakimoto T."/>
            <person name="Kracht M."/>
            <person name="Crusemann M."/>
            <person name="Hentschel U."/>
            <person name="Abe I."/>
            <person name="Matsunaga S."/>
            <person name="Kalinowski J."/>
            <person name="Takeyama H."/>
            <person name="Piel J."/>
        </authorList>
    </citation>
    <scope>NUCLEOTIDE SEQUENCE [LARGE SCALE GENOMIC DNA]</scope>
    <source>
        <strain evidence="19">TSY1</strain>
    </source>
</reference>
<keyword evidence="10 16" id="KW-0663">Pyridoxal phosphate</keyword>
<dbReference type="FunFam" id="3.30.470.10:FF:000006">
    <property type="entry name" value="Branched-chain-amino-acid aminotransferase"/>
    <property type="match status" value="1"/>
</dbReference>
<comment type="similarity">
    <text evidence="6 15">Belongs to the class-IV pyridoxal-phosphate-dependent aminotransferase family.</text>
</comment>
<organism evidence="18 19">
    <name type="scientific">Entotheonella factor</name>
    <dbReference type="NCBI Taxonomy" id="1429438"/>
    <lineage>
        <taxon>Bacteria</taxon>
        <taxon>Pseudomonadati</taxon>
        <taxon>Nitrospinota/Tectimicrobiota group</taxon>
        <taxon>Candidatus Tectimicrobiota</taxon>
        <taxon>Candidatus Entotheonellia</taxon>
        <taxon>Candidatus Entotheonellales</taxon>
        <taxon>Candidatus Entotheonellaceae</taxon>
        <taxon>Candidatus Entotheonella</taxon>
    </lineage>
</organism>
<comment type="cofactor">
    <cofactor evidence="1 16">
        <name>pyridoxal 5'-phosphate</name>
        <dbReference type="ChEBI" id="CHEBI:597326"/>
    </cofactor>
</comment>
<keyword evidence="11 17" id="KW-0100">Branched-chain amino acid biosynthesis</keyword>
<dbReference type="GO" id="GO:0005829">
    <property type="term" value="C:cytosol"/>
    <property type="evidence" value="ECO:0007669"/>
    <property type="project" value="TreeGrafter"/>
</dbReference>
<comment type="function">
    <text evidence="2 17">Acts on leucine, isoleucine and valine.</text>
</comment>
<comment type="pathway">
    <text evidence="3 17">Amino-acid biosynthesis; L-isoleucine biosynthesis; L-isoleucine from 2-oxobutanoate: step 4/4.</text>
</comment>
<proteinExistence type="inferred from homology"/>
<dbReference type="InterPro" id="IPR043131">
    <property type="entry name" value="BCAT-like_N"/>
</dbReference>
<dbReference type="Proteomes" id="UP000019141">
    <property type="component" value="Unassembled WGS sequence"/>
</dbReference>
<dbReference type="GO" id="GO:0052656">
    <property type="term" value="F:L-isoleucine-2-oxoglutarate transaminase activity"/>
    <property type="evidence" value="ECO:0007669"/>
    <property type="project" value="RHEA"/>
</dbReference>
<evidence type="ECO:0000256" key="13">
    <source>
        <dbReference type="ARBA" id="ARBA00048798"/>
    </source>
</evidence>
<evidence type="ECO:0000256" key="10">
    <source>
        <dbReference type="ARBA" id="ARBA00022898"/>
    </source>
</evidence>
<evidence type="ECO:0000256" key="5">
    <source>
        <dbReference type="ARBA" id="ARBA00005072"/>
    </source>
</evidence>
<comment type="pathway">
    <text evidence="5 17">Amino-acid biosynthesis; L-leucine biosynthesis; L-leucine from 3-methyl-2-oxobutanoate: step 4/4.</text>
</comment>
<name>W4LVG0_ENTF1</name>
<evidence type="ECO:0000256" key="11">
    <source>
        <dbReference type="ARBA" id="ARBA00023304"/>
    </source>
</evidence>
<dbReference type="Gene3D" id="3.30.470.10">
    <property type="match status" value="1"/>
</dbReference>
<dbReference type="FunFam" id="3.20.10.10:FF:000002">
    <property type="entry name" value="D-alanine aminotransferase"/>
    <property type="match status" value="1"/>
</dbReference>